<protein>
    <submittedName>
        <fullName evidence="1">Uncharacterized protein</fullName>
    </submittedName>
</protein>
<evidence type="ECO:0000313" key="2">
    <source>
        <dbReference type="Proteomes" id="UP000242847"/>
    </source>
</evidence>
<dbReference type="AlphaFoldDB" id="A0A1S8DF43"/>
<dbReference type="Proteomes" id="UP000242847">
    <property type="component" value="Unassembled WGS sequence"/>
</dbReference>
<dbReference type="EMBL" id="MUBC01000035">
    <property type="protein sequence ID" value="ONM43160.1"/>
    <property type="molecule type" value="Genomic_DNA"/>
</dbReference>
<organism evidence="1 2">
    <name type="scientific">Halopseudomonas pachastrellae</name>
    <dbReference type="NCBI Taxonomy" id="254161"/>
    <lineage>
        <taxon>Bacteria</taxon>
        <taxon>Pseudomonadati</taxon>
        <taxon>Pseudomonadota</taxon>
        <taxon>Gammaproteobacteria</taxon>
        <taxon>Pseudomonadales</taxon>
        <taxon>Pseudomonadaceae</taxon>
        <taxon>Halopseudomonas</taxon>
    </lineage>
</organism>
<comment type="caution">
    <text evidence="1">The sequence shown here is derived from an EMBL/GenBank/DDBJ whole genome shotgun (WGS) entry which is preliminary data.</text>
</comment>
<sequence length="306" mass="32978">MRCPLLSDSIGGARFLRRAKALALSIQLNVGVRREILDGYIVEGRRVGGNRKATVIDPIGRLFVFGPNAVAGDRGAQEFYGYEGSFFGYQSKPQAGDPRHGLQGVFVAVARDRLHWVSAGAPPLESEASELRALRRAKVGGVALSSVGYGAYQYDDHGMTMHGSLAVFGRTGYRPTFTDQNTSSLYPFTTEDVDKVAVYTFDVCDLQHAQALNEMDVEALPNVAANTAGRPGLEIDSEWLQSHLPSGLRIASAIDRSDPAYDGISFFTMPGDTVGQGIAAPWAEGDVVSSVDGLTWNICFWATTPP</sequence>
<reference evidence="1 2" key="1">
    <citation type="submission" date="2017-01" db="EMBL/GenBank/DDBJ databases">
        <title>Draft genome sequence of Pseudomonas pachastrellae type strain CCUG 46540T from a deep sea.</title>
        <authorList>
            <person name="Gomila M."/>
            <person name="Mulet M."/>
            <person name="Lalucat J."/>
            <person name="Garcia-Valdes E."/>
        </authorList>
    </citation>
    <scope>NUCLEOTIDE SEQUENCE [LARGE SCALE GENOMIC DNA]</scope>
    <source>
        <strain evidence="1 2">CCUG 46540</strain>
    </source>
</reference>
<name>A0A1S8DF43_9GAMM</name>
<keyword evidence="2" id="KW-1185">Reference proteome</keyword>
<gene>
    <name evidence="1" type="ORF">BXT89_14510</name>
</gene>
<evidence type="ECO:0000313" key="1">
    <source>
        <dbReference type="EMBL" id="ONM43160.1"/>
    </source>
</evidence>
<accession>A0A1S8DF43</accession>
<proteinExistence type="predicted"/>
<feature type="non-terminal residue" evidence="1">
    <location>
        <position position="306"/>
    </location>
</feature>